<evidence type="ECO:0000313" key="3">
    <source>
        <dbReference type="Proteomes" id="UP000054144"/>
    </source>
</evidence>
<feature type="non-terminal residue" evidence="2">
    <location>
        <position position="1"/>
    </location>
</feature>
<dbReference type="OrthoDB" id="2505969at2759"/>
<dbReference type="InterPro" id="IPR040521">
    <property type="entry name" value="KDZ"/>
</dbReference>
<protein>
    <recommendedName>
        <fullName evidence="4">CxC1-like cysteine cluster associated with KDZ transposases domain-containing protein</fullName>
    </recommendedName>
</protein>
<name>A0A0D6ZZ63_9AGAR</name>
<sequence>LMAYRASHRKRGADMRTRRDRVQRRVTAWRDQMPALKQAYLSWKAHGPPSMDDSVEVPWSMKVYSFRGIHQKIFPRASESTGINETMAYHGVIGASPLNPAVAFTFHLLETYRQLHRACPRLSLEALARTLQNLHMQPHKPYLAQQLSGAYDAYLEILRLVEADVKKQLHRSDATTQAHLLCPPCMYVLEDEVKLSPSMLLACDGNNSLKLIDPQFRVGDVRHDDRALPSFRFVEPEEVDQFKNDVANAQAARARRPLPYPILSPAANAPNDDIPWLNANELGEEVKVKADACVERWRAAGPEARKKMVELFAVSGIFLAVCRHGHVLLLCDMIRSGEL</sequence>
<dbReference type="EMBL" id="KN882155">
    <property type="protein sequence ID" value="KIY42820.1"/>
    <property type="molecule type" value="Genomic_DNA"/>
</dbReference>
<gene>
    <name evidence="2" type="ORF">FISHEDRAFT_54696</name>
</gene>
<dbReference type="Pfam" id="PF18758">
    <property type="entry name" value="KDZ"/>
    <property type="match status" value="1"/>
</dbReference>
<keyword evidence="3" id="KW-1185">Reference proteome</keyword>
<evidence type="ECO:0008006" key="4">
    <source>
        <dbReference type="Google" id="ProtNLM"/>
    </source>
</evidence>
<proteinExistence type="predicted"/>
<evidence type="ECO:0000256" key="1">
    <source>
        <dbReference type="SAM" id="MobiDB-lite"/>
    </source>
</evidence>
<reference evidence="2 3" key="1">
    <citation type="journal article" date="2015" name="Fungal Genet. Biol.">
        <title>Evolution of novel wood decay mechanisms in Agaricales revealed by the genome sequences of Fistulina hepatica and Cylindrobasidium torrendii.</title>
        <authorList>
            <person name="Floudas D."/>
            <person name="Held B.W."/>
            <person name="Riley R."/>
            <person name="Nagy L.G."/>
            <person name="Koehler G."/>
            <person name="Ransdell A.S."/>
            <person name="Younus H."/>
            <person name="Chow J."/>
            <person name="Chiniquy J."/>
            <person name="Lipzen A."/>
            <person name="Tritt A."/>
            <person name="Sun H."/>
            <person name="Haridas S."/>
            <person name="LaButti K."/>
            <person name="Ohm R.A."/>
            <person name="Kues U."/>
            <person name="Blanchette R.A."/>
            <person name="Grigoriev I.V."/>
            <person name="Minto R.E."/>
            <person name="Hibbett D.S."/>
        </authorList>
    </citation>
    <scope>NUCLEOTIDE SEQUENCE [LARGE SCALE GENOMIC DNA]</scope>
    <source>
        <strain evidence="2 3">ATCC 64428</strain>
    </source>
</reference>
<dbReference type="AlphaFoldDB" id="A0A0D6ZZ63"/>
<dbReference type="PANTHER" id="PTHR33096:SF1">
    <property type="entry name" value="CXC1-LIKE CYSTEINE CLUSTER ASSOCIATED WITH KDZ TRANSPOSASES DOMAIN-CONTAINING PROTEIN"/>
    <property type="match status" value="1"/>
</dbReference>
<dbReference type="Proteomes" id="UP000054144">
    <property type="component" value="Unassembled WGS sequence"/>
</dbReference>
<organism evidence="2 3">
    <name type="scientific">Fistulina hepatica ATCC 64428</name>
    <dbReference type="NCBI Taxonomy" id="1128425"/>
    <lineage>
        <taxon>Eukaryota</taxon>
        <taxon>Fungi</taxon>
        <taxon>Dikarya</taxon>
        <taxon>Basidiomycota</taxon>
        <taxon>Agaricomycotina</taxon>
        <taxon>Agaricomycetes</taxon>
        <taxon>Agaricomycetidae</taxon>
        <taxon>Agaricales</taxon>
        <taxon>Fistulinaceae</taxon>
        <taxon>Fistulina</taxon>
    </lineage>
</organism>
<evidence type="ECO:0000313" key="2">
    <source>
        <dbReference type="EMBL" id="KIY42820.1"/>
    </source>
</evidence>
<accession>A0A0D6ZZ63</accession>
<feature type="region of interest" description="Disordered" evidence="1">
    <location>
        <begin position="1"/>
        <end position="20"/>
    </location>
</feature>
<dbReference type="PANTHER" id="PTHR33096">
    <property type="entry name" value="CXC2 DOMAIN-CONTAINING PROTEIN"/>
    <property type="match status" value="1"/>
</dbReference>
<feature type="compositionally biased region" description="Basic residues" evidence="1">
    <location>
        <begin position="1"/>
        <end position="11"/>
    </location>
</feature>